<dbReference type="InterPro" id="IPR017853">
    <property type="entry name" value="GH"/>
</dbReference>
<feature type="region of interest" description="Disordered" evidence="3">
    <location>
        <begin position="701"/>
        <end position="720"/>
    </location>
</feature>
<dbReference type="InterPro" id="IPR000322">
    <property type="entry name" value="Glyco_hydro_31_TIM"/>
</dbReference>
<proteinExistence type="inferred from homology"/>
<keyword evidence="2" id="KW-0326">Glycosidase</keyword>
<dbReference type="InterPro" id="IPR013780">
    <property type="entry name" value="Glyco_hydro_b"/>
</dbReference>
<evidence type="ECO:0000313" key="7">
    <source>
        <dbReference type="Proteomes" id="UP000054558"/>
    </source>
</evidence>
<dbReference type="CDD" id="cd14752">
    <property type="entry name" value="GH31_N"/>
    <property type="match status" value="1"/>
</dbReference>
<dbReference type="GO" id="GO:0004553">
    <property type="term" value="F:hydrolase activity, hydrolyzing O-glycosyl compounds"/>
    <property type="evidence" value="ECO:0007669"/>
    <property type="project" value="InterPro"/>
</dbReference>
<dbReference type="InterPro" id="IPR011013">
    <property type="entry name" value="Gal_mutarotase_sf_dom"/>
</dbReference>
<dbReference type="InterPro" id="IPR052990">
    <property type="entry name" value="Sulfoquinovosidase_GH31"/>
</dbReference>
<evidence type="ECO:0000256" key="3">
    <source>
        <dbReference type="SAM" id="MobiDB-lite"/>
    </source>
</evidence>
<dbReference type="PANTHER" id="PTHR46959:SF2">
    <property type="entry name" value="SULFOQUINOVOSIDASE"/>
    <property type="match status" value="1"/>
</dbReference>
<keyword evidence="7" id="KW-1185">Reference proteome</keyword>
<dbReference type="SUPFAM" id="SSF51445">
    <property type="entry name" value="(Trans)glycosidases"/>
    <property type="match status" value="2"/>
</dbReference>
<feature type="domain" description="Glycoside hydrolase family 31 TIM barrel" evidence="4">
    <location>
        <begin position="419"/>
        <end position="607"/>
    </location>
</feature>
<dbReference type="OrthoDB" id="10070917at2759"/>
<dbReference type="InterPro" id="IPR044112">
    <property type="entry name" value="YihQ_TIM-like"/>
</dbReference>
<dbReference type="Gene3D" id="3.20.20.80">
    <property type="entry name" value="Glycosidases"/>
    <property type="match status" value="2"/>
</dbReference>
<feature type="domain" description="Glycosyl hydrolase family 31 C-terminal" evidence="5">
    <location>
        <begin position="895"/>
        <end position="986"/>
    </location>
</feature>
<dbReference type="GO" id="GO:0005975">
    <property type="term" value="P:carbohydrate metabolic process"/>
    <property type="evidence" value="ECO:0007669"/>
    <property type="project" value="InterPro"/>
</dbReference>
<evidence type="ECO:0000259" key="4">
    <source>
        <dbReference type="Pfam" id="PF01055"/>
    </source>
</evidence>
<evidence type="ECO:0000256" key="1">
    <source>
        <dbReference type="ARBA" id="ARBA00007806"/>
    </source>
</evidence>
<dbReference type="SUPFAM" id="SSF74650">
    <property type="entry name" value="Galactose mutarotase-like"/>
    <property type="match status" value="1"/>
</dbReference>
<dbReference type="GO" id="GO:0030246">
    <property type="term" value="F:carbohydrate binding"/>
    <property type="evidence" value="ECO:0007669"/>
    <property type="project" value="InterPro"/>
</dbReference>
<dbReference type="Gene3D" id="2.60.40.1760">
    <property type="entry name" value="glycosyl hydrolase (family 31)"/>
    <property type="match status" value="1"/>
</dbReference>
<dbReference type="AlphaFoldDB" id="A0A1Y1IDU6"/>
<dbReference type="Pfam" id="PF21365">
    <property type="entry name" value="Glyco_hydro_31_3rd"/>
    <property type="match status" value="1"/>
</dbReference>
<reference evidence="6 7" key="1">
    <citation type="journal article" date="2014" name="Nat. Commun.">
        <title>Klebsormidium flaccidum genome reveals primary factors for plant terrestrial adaptation.</title>
        <authorList>
            <person name="Hori K."/>
            <person name="Maruyama F."/>
            <person name="Fujisawa T."/>
            <person name="Togashi T."/>
            <person name="Yamamoto N."/>
            <person name="Seo M."/>
            <person name="Sato S."/>
            <person name="Yamada T."/>
            <person name="Mori H."/>
            <person name="Tajima N."/>
            <person name="Moriyama T."/>
            <person name="Ikeuchi M."/>
            <person name="Watanabe M."/>
            <person name="Wada H."/>
            <person name="Kobayashi K."/>
            <person name="Saito M."/>
            <person name="Masuda T."/>
            <person name="Sasaki-Sekimoto Y."/>
            <person name="Mashiguchi K."/>
            <person name="Awai K."/>
            <person name="Shimojima M."/>
            <person name="Masuda S."/>
            <person name="Iwai M."/>
            <person name="Nobusawa T."/>
            <person name="Narise T."/>
            <person name="Kondo S."/>
            <person name="Saito H."/>
            <person name="Sato R."/>
            <person name="Murakawa M."/>
            <person name="Ihara Y."/>
            <person name="Oshima-Yamada Y."/>
            <person name="Ohtaka K."/>
            <person name="Satoh M."/>
            <person name="Sonobe K."/>
            <person name="Ishii M."/>
            <person name="Ohtani R."/>
            <person name="Kanamori-Sato M."/>
            <person name="Honoki R."/>
            <person name="Miyazaki D."/>
            <person name="Mochizuki H."/>
            <person name="Umetsu J."/>
            <person name="Higashi K."/>
            <person name="Shibata D."/>
            <person name="Kamiya Y."/>
            <person name="Sato N."/>
            <person name="Nakamura Y."/>
            <person name="Tabata S."/>
            <person name="Ida S."/>
            <person name="Kurokawa K."/>
            <person name="Ohta H."/>
        </authorList>
    </citation>
    <scope>NUCLEOTIDE SEQUENCE [LARGE SCALE GENOMIC DNA]</scope>
    <source>
        <strain evidence="6 7">NIES-2285</strain>
    </source>
</reference>
<gene>
    <name evidence="6" type="ORF">KFL_003190080</name>
</gene>
<dbReference type="GO" id="GO:0016787">
    <property type="term" value="F:hydrolase activity"/>
    <property type="evidence" value="ECO:0000318"/>
    <property type="project" value="GO_Central"/>
</dbReference>
<dbReference type="PANTHER" id="PTHR46959">
    <property type="entry name" value="SULFOQUINOVOSIDASE"/>
    <property type="match status" value="1"/>
</dbReference>
<dbReference type="OMA" id="AQHIKVM"/>
<organism evidence="6 7">
    <name type="scientific">Klebsormidium nitens</name>
    <name type="common">Green alga</name>
    <name type="synonym">Ulothrix nitens</name>
    <dbReference type="NCBI Taxonomy" id="105231"/>
    <lineage>
        <taxon>Eukaryota</taxon>
        <taxon>Viridiplantae</taxon>
        <taxon>Streptophyta</taxon>
        <taxon>Klebsormidiophyceae</taxon>
        <taxon>Klebsormidiales</taxon>
        <taxon>Klebsormidiaceae</taxon>
        <taxon>Klebsormidium</taxon>
    </lineage>
</organism>
<dbReference type="EMBL" id="DF237268">
    <property type="protein sequence ID" value="GAQ86897.1"/>
    <property type="molecule type" value="Genomic_DNA"/>
</dbReference>
<evidence type="ECO:0000313" key="6">
    <source>
        <dbReference type="EMBL" id="GAQ86897.1"/>
    </source>
</evidence>
<dbReference type="SUPFAM" id="SSF51011">
    <property type="entry name" value="Glycosyl hydrolase domain"/>
    <property type="match status" value="1"/>
</dbReference>
<dbReference type="STRING" id="105231.A0A1Y1IDU6"/>
<evidence type="ECO:0000259" key="5">
    <source>
        <dbReference type="Pfam" id="PF21365"/>
    </source>
</evidence>
<comment type="similarity">
    <text evidence="1 2">Belongs to the glycosyl hydrolase 31 family.</text>
</comment>
<dbReference type="Gene3D" id="2.60.40.1180">
    <property type="entry name" value="Golgi alpha-mannosidase II"/>
    <property type="match status" value="1"/>
</dbReference>
<feature type="domain" description="Glycoside hydrolase family 31 TIM barrel" evidence="4">
    <location>
        <begin position="742"/>
        <end position="861"/>
    </location>
</feature>
<dbReference type="CDD" id="cd06594">
    <property type="entry name" value="GH31_glucosidase_YihQ"/>
    <property type="match status" value="1"/>
</dbReference>
<dbReference type="Pfam" id="PF01055">
    <property type="entry name" value="Glyco_hydro_31_2nd"/>
    <property type="match status" value="2"/>
</dbReference>
<dbReference type="Proteomes" id="UP000054558">
    <property type="component" value="Unassembled WGS sequence"/>
</dbReference>
<name>A0A1Y1IDU6_KLENI</name>
<keyword evidence="2" id="KW-0378">Hydrolase</keyword>
<dbReference type="InterPro" id="IPR048395">
    <property type="entry name" value="Glyco_hydro_31_C"/>
</dbReference>
<evidence type="ECO:0000256" key="2">
    <source>
        <dbReference type="RuleBase" id="RU361185"/>
    </source>
</evidence>
<protein>
    <submittedName>
        <fullName evidence="6">Alpha-glucosidase yihQ</fullName>
    </submittedName>
</protein>
<accession>A0A1Y1IDU6</accession>
<sequence length="1003" mass="109434">MGSSSVDWKRLNSPFPPPPRSLPAFSPSLHFNEQDVGDIELPIGQHFVLNWETACGGRLSVRHEDDPTKLQWATPPGRGFVVAAQGEALVEESRGSFAIHDTAALLLPHQVVTHVRRTPDGGAEVHGVLCSDWAAAHAIVAGQRSGVGGGRGCPRWRCWAGRAWWRPPRQLVAPYWLTFQETGTHRLTFHLRVAPPSLLPPGPSAFPHIATLPHCSSDGRAPLSPGPPAWAPFAWLRSYWQSSASVRPSDPLEPLLSNSPPTPQHPPLNRVGLIYSSNAAERFFGFGEQFSFFDCKGRRVSVLVQEQGLGRGDQPITAAANFASHRSGGTPDSTYAPVPFYLTSQMRCLFLDNYEPALFDLTAPDRVAVHVHAADMRGSVLVGASPPQLIERYTAVVGRMRRLPDWVHAGAIVGMQGGTERVLGVLRSLAELGVPVAAVWLQDWCGQRKTSFGKQLWWNWELDTDHYAGWQEQLRPYVEEHNIRIMTYVNPYLADVSAKANARRSLLAEALSAGYLVTTRAGGPYFIENTSFHAAMVDLTNPAAAAWLKDVIKTMLHTCGAAGYMADFGEALPFDACLHSGESPDSAHNLYPELWARLNAEVFEEYAAERQEGRCGAHAPLRLPAQPPQEPAGAGGAALLEERVLQAVADELAAAGGSAGEAALEAVPEGDVPLADCLDQALPAARSAHNLEALVLPDPEAGEAEAGKRSPAGGDQELPQDSCAVAADKGRIETDACGHGGEEGSAKRLEAGAEEDDGVFFMRAGFRGSPRLARLFWLGDQMVSWQRHDGIKSAVTGLLTGGLAGYAYNHSDIGGYTTVVHPLIRYRRSEELLLRWMELNAFTTIFRTHEGNIPGANVQFYSSPRTLAHFRRCALLHQAWAFYRRQLVREAADTGLPVVRHLFVHYPADPKVWRLTYEQFLVGTELLVVPVLDRAVAGVAVYLPASDAGERWRHVWTGREWAVPPAGTAFRVEAALGYPAVFVKAESSVGREFEENLRAMHLV</sequence>